<dbReference type="GO" id="GO:0031956">
    <property type="term" value="F:medium-chain fatty acid-CoA ligase activity"/>
    <property type="evidence" value="ECO:0007669"/>
    <property type="project" value="TreeGrafter"/>
</dbReference>
<evidence type="ECO:0000259" key="2">
    <source>
        <dbReference type="Pfam" id="PF00501"/>
    </source>
</evidence>
<accession>A0A930HX37</accession>
<dbReference type="InterPro" id="IPR042099">
    <property type="entry name" value="ANL_N_sf"/>
</dbReference>
<dbReference type="Proteomes" id="UP000757461">
    <property type="component" value="Unassembled WGS sequence"/>
</dbReference>
<comment type="caution">
    <text evidence="3">The sequence shown here is derived from an EMBL/GenBank/DDBJ whole genome shotgun (WGS) entry which is preliminary data.</text>
</comment>
<feature type="domain" description="AMP-dependent synthetase/ligase" evidence="2">
    <location>
        <begin position="10"/>
        <end position="180"/>
    </location>
</feature>
<dbReference type="Gene3D" id="3.40.50.12780">
    <property type="entry name" value="N-terminal domain of ligase-like"/>
    <property type="match status" value="1"/>
</dbReference>
<dbReference type="InterPro" id="IPR000873">
    <property type="entry name" value="AMP-dep_synth/lig_dom"/>
</dbReference>
<dbReference type="PANTHER" id="PTHR43201">
    <property type="entry name" value="ACYL-COA SYNTHETASE"/>
    <property type="match status" value="1"/>
</dbReference>
<dbReference type="PANTHER" id="PTHR43201:SF8">
    <property type="entry name" value="ACYL-COA SYNTHETASE FAMILY MEMBER 3"/>
    <property type="match status" value="1"/>
</dbReference>
<name>A0A930HX37_9BACT</name>
<proteinExistence type="inferred from homology"/>
<reference evidence="3" key="1">
    <citation type="submission" date="2020-04" db="EMBL/GenBank/DDBJ databases">
        <title>Deep metagenomics examines the oral microbiome during advanced dental caries in children, revealing novel taxa and co-occurrences with host molecules.</title>
        <authorList>
            <person name="Baker J.L."/>
            <person name="Morton J.T."/>
            <person name="Dinis M."/>
            <person name="Alvarez R."/>
            <person name="Tran N.C."/>
            <person name="Knight R."/>
            <person name="Edlund A."/>
        </authorList>
    </citation>
    <scope>NUCLEOTIDE SEQUENCE</scope>
    <source>
        <strain evidence="3">JCVI_25_bin.9</strain>
    </source>
</reference>
<protein>
    <submittedName>
        <fullName evidence="3">AMP-binding protein</fullName>
    </submittedName>
</protein>
<gene>
    <name evidence="3" type="ORF">HXN33_02485</name>
</gene>
<dbReference type="Pfam" id="PF00501">
    <property type="entry name" value="AMP-binding"/>
    <property type="match status" value="1"/>
</dbReference>
<dbReference type="Gene3D" id="3.30.300.30">
    <property type="match status" value="1"/>
</dbReference>
<comment type="similarity">
    <text evidence="1">Belongs to the ATP-dependent AMP-binding enzyme family.</text>
</comment>
<dbReference type="AlphaFoldDB" id="A0A930HX37"/>
<sequence>MTLQEFLSEWNNDNPLLRVHTSGSTGKPKPIWVEKQRMLNSARITCDFLGLQKHDTALLCMPLDYIAGKMVVVRTLERGMQLLSVKPSGHPLSSESLQQLANPERPITFAAMVPLQVYNSLQIPEERERLMQIKHLIIGGGAIDEKLSEELKDYPNAVWSTYGMTETLSHIALRRLNEPQATEWYTPFEGIEVRLNHEKCLTINAPAVCSQTLVTNDIAELQTFKTDENEAFVRFRIIGRKDNVIDSGGVKIQIEELERTLKPHLSGDFAITSITDEKFGEAVVLLTTLTDITIVDAICKNILPKFWQPRHIFHTDNIPQTETGKPARANIKQLAKQINKQAE</sequence>
<evidence type="ECO:0000313" key="4">
    <source>
        <dbReference type="Proteomes" id="UP000757461"/>
    </source>
</evidence>
<dbReference type="SUPFAM" id="SSF56801">
    <property type="entry name" value="Acetyl-CoA synthetase-like"/>
    <property type="match status" value="1"/>
</dbReference>
<evidence type="ECO:0000313" key="3">
    <source>
        <dbReference type="EMBL" id="MBF1414427.1"/>
    </source>
</evidence>
<dbReference type="GO" id="GO:0006631">
    <property type="term" value="P:fatty acid metabolic process"/>
    <property type="evidence" value="ECO:0007669"/>
    <property type="project" value="TreeGrafter"/>
</dbReference>
<organism evidence="3 4">
    <name type="scientific">Prevotella histicola</name>
    <dbReference type="NCBI Taxonomy" id="470565"/>
    <lineage>
        <taxon>Bacteria</taxon>
        <taxon>Pseudomonadati</taxon>
        <taxon>Bacteroidota</taxon>
        <taxon>Bacteroidia</taxon>
        <taxon>Bacteroidales</taxon>
        <taxon>Prevotellaceae</taxon>
        <taxon>Prevotella</taxon>
    </lineage>
</organism>
<evidence type="ECO:0000256" key="1">
    <source>
        <dbReference type="ARBA" id="ARBA00006432"/>
    </source>
</evidence>
<dbReference type="InterPro" id="IPR045851">
    <property type="entry name" value="AMP-bd_C_sf"/>
</dbReference>
<dbReference type="EMBL" id="JABZSQ010000024">
    <property type="protein sequence ID" value="MBF1414427.1"/>
    <property type="molecule type" value="Genomic_DNA"/>
</dbReference>